<organism evidence="13 14">
    <name type="scientific">Amycolatopsis minnesotensis</name>
    <dbReference type="NCBI Taxonomy" id="337894"/>
    <lineage>
        <taxon>Bacteria</taxon>
        <taxon>Bacillati</taxon>
        <taxon>Actinomycetota</taxon>
        <taxon>Actinomycetes</taxon>
        <taxon>Pseudonocardiales</taxon>
        <taxon>Pseudonocardiaceae</taxon>
        <taxon>Amycolatopsis</taxon>
    </lineage>
</organism>
<sequence length="461" mass="48712">MATIGQRLLSGLRRQGQHGRTSLELAGLSLVTLLSALITLLGLLGLFFGLVSMTTSVIENSRELTNGYRRGAKAWAGITIEVPYRAQPGRQASEPDWVRKLRSFGGPALAGQRRRAHHLLGDPATWRDLVWMLLNPIAAVLCGLLPLALVMYGYAFLAGPAVWVLVSGHQPYAAPTGFWDAVRWPTSGMGDLVWLAIPAGLALTFGLGAASGPLLRAQFLFAKSLLGPTGSTQLAERVQELTETRAHATDAQAAELRRIERDLHDGAQARLVAVGMTLRTVERLLDTDPAAVRDLVVEARETSAAALQDLRDLVRGVHPPVLVERGLVDAVRAVALDTPADVTVEADLPGAPEPPIEAAVYFALCELLANIAKHADADHATVGLGHTGAVLRAWVTDDGRGGATDQDGGGLHGVRRRLATFDGTLTVASPPGGPTTVTLEVPCVLSSPKTSTSFGPGSRGC</sequence>
<keyword evidence="7" id="KW-0067">ATP-binding</keyword>
<dbReference type="PANTHER" id="PTHR24421:SF10">
    <property type="entry name" value="NITRATE_NITRITE SENSOR PROTEIN NARQ"/>
    <property type="match status" value="1"/>
</dbReference>
<keyword evidence="6" id="KW-0418">Kinase</keyword>
<gene>
    <name evidence="13" type="ORF">GCM10009754_20260</name>
</gene>
<proteinExistence type="predicted"/>
<evidence type="ECO:0000256" key="9">
    <source>
        <dbReference type="SAM" id="Phobius"/>
    </source>
</evidence>
<evidence type="ECO:0000256" key="5">
    <source>
        <dbReference type="ARBA" id="ARBA00022741"/>
    </source>
</evidence>
<feature type="domain" description="Signal transduction histidine kinase subgroup 3 dimerisation and phosphoacceptor" evidence="11">
    <location>
        <begin position="255"/>
        <end position="322"/>
    </location>
</feature>
<accession>A0ABN2QFN3</accession>
<keyword evidence="3" id="KW-0597">Phosphoprotein</keyword>
<reference evidence="13 14" key="1">
    <citation type="journal article" date="2019" name="Int. J. Syst. Evol. Microbiol.">
        <title>The Global Catalogue of Microorganisms (GCM) 10K type strain sequencing project: providing services to taxonomists for standard genome sequencing and annotation.</title>
        <authorList>
            <consortium name="The Broad Institute Genomics Platform"/>
            <consortium name="The Broad Institute Genome Sequencing Center for Infectious Disease"/>
            <person name="Wu L."/>
            <person name="Ma J."/>
        </authorList>
    </citation>
    <scope>NUCLEOTIDE SEQUENCE [LARGE SCALE GENOMIC DNA]</scope>
    <source>
        <strain evidence="13 14">JCM 14545</strain>
    </source>
</reference>
<keyword evidence="5" id="KW-0547">Nucleotide-binding</keyword>
<dbReference type="InterPro" id="IPR011712">
    <property type="entry name" value="Sig_transdc_His_kin_sub3_dim/P"/>
</dbReference>
<comment type="catalytic activity">
    <reaction evidence="1">
        <text>ATP + protein L-histidine = ADP + protein N-phospho-L-histidine.</text>
        <dbReference type="EC" id="2.7.13.3"/>
    </reaction>
</comment>
<evidence type="ECO:0000256" key="7">
    <source>
        <dbReference type="ARBA" id="ARBA00022840"/>
    </source>
</evidence>
<keyword evidence="9" id="KW-1133">Transmembrane helix</keyword>
<dbReference type="Gene3D" id="3.30.565.10">
    <property type="entry name" value="Histidine kinase-like ATPase, C-terminal domain"/>
    <property type="match status" value="1"/>
</dbReference>
<dbReference type="InterPro" id="IPR050482">
    <property type="entry name" value="Sensor_HK_TwoCompSys"/>
</dbReference>
<dbReference type="InterPro" id="IPR003594">
    <property type="entry name" value="HATPase_dom"/>
</dbReference>
<evidence type="ECO:0000259" key="12">
    <source>
        <dbReference type="Pfam" id="PF13796"/>
    </source>
</evidence>
<evidence type="ECO:0000256" key="2">
    <source>
        <dbReference type="ARBA" id="ARBA00012438"/>
    </source>
</evidence>
<dbReference type="InterPro" id="IPR025828">
    <property type="entry name" value="Put_sensor_dom"/>
</dbReference>
<name>A0ABN2QFN3_9PSEU</name>
<dbReference type="SUPFAM" id="SSF55874">
    <property type="entry name" value="ATPase domain of HSP90 chaperone/DNA topoisomerase II/histidine kinase"/>
    <property type="match status" value="1"/>
</dbReference>
<dbReference type="Pfam" id="PF07730">
    <property type="entry name" value="HisKA_3"/>
    <property type="match status" value="1"/>
</dbReference>
<dbReference type="Pfam" id="PF13796">
    <property type="entry name" value="Sensor"/>
    <property type="match status" value="1"/>
</dbReference>
<dbReference type="PANTHER" id="PTHR24421">
    <property type="entry name" value="NITRATE/NITRITE SENSOR PROTEIN NARX-RELATED"/>
    <property type="match status" value="1"/>
</dbReference>
<evidence type="ECO:0000256" key="4">
    <source>
        <dbReference type="ARBA" id="ARBA00022679"/>
    </source>
</evidence>
<evidence type="ECO:0000259" key="10">
    <source>
        <dbReference type="Pfam" id="PF02518"/>
    </source>
</evidence>
<feature type="transmembrane region" description="Helical" evidence="9">
    <location>
        <begin position="192"/>
        <end position="215"/>
    </location>
</feature>
<comment type="caution">
    <text evidence="13">The sequence shown here is derived from an EMBL/GenBank/DDBJ whole genome shotgun (WGS) entry which is preliminary data.</text>
</comment>
<keyword evidence="4" id="KW-0808">Transferase</keyword>
<feature type="transmembrane region" description="Helical" evidence="9">
    <location>
        <begin position="21"/>
        <end position="51"/>
    </location>
</feature>
<dbReference type="EMBL" id="BAAANN010000006">
    <property type="protein sequence ID" value="GAA1951368.1"/>
    <property type="molecule type" value="Genomic_DNA"/>
</dbReference>
<keyword evidence="14" id="KW-1185">Reference proteome</keyword>
<evidence type="ECO:0000259" key="11">
    <source>
        <dbReference type="Pfam" id="PF07730"/>
    </source>
</evidence>
<dbReference type="InterPro" id="IPR036890">
    <property type="entry name" value="HATPase_C_sf"/>
</dbReference>
<protein>
    <recommendedName>
        <fullName evidence="2">histidine kinase</fullName>
        <ecNumber evidence="2">2.7.13.3</ecNumber>
    </recommendedName>
</protein>
<dbReference type="RefSeq" id="WP_344415997.1">
    <property type="nucleotide sequence ID" value="NZ_BAAANN010000006.1"/>
</dbReference>
<evidence type="ECO:0000256" key="1">
    <source>
        <dbReference type="ARBA" id="ARBA00000085"/>
    </source>
</evidence>
<dbReference type="CDD" id="cd16917">
    <property type="entry name" value="HATPase_UhpB-NarQ-NarX-like"/>
    <property type="match status" value="1"/>
</dbReference>
<keyword evidence="8" id="KW-0902">Two-component regulatory system</keyword>
<dbReference type="Pfam" id="PF02518">
    <property type="entry name" value="HATPase_c"/>
    <property type="match status" value="1"/>
</dbReference>
<keyword evidence="9" id="KW-0812">Transmembrane</keyword>
<dbReference type="Gene3D" id="1.20.5.1930">
    <property type="match status" value="1"/>
</dbReference>
<evidence type="ECO:0000313" key="14">
    <source>
        <dbReference type="Proteomes" id="UP001501116"/>
    </source>
</evidence>
<dbReference type="EC" id="2.7.13.3" evidence="2"/>
<keyword evidence="9" id="KW-0472">Membrane</keyword>
<evidence type="ECO:0000313" key="13">
    <source>
        <dbReference type="EMBL" id="GAA1951368.1"/>
    </source>
</evidence>
<feature type="domain" description="Histidine kinase/HSP90-like ATPase" evidence="10">
    <location>
        <begin position="359"/>
        <end position="442"/>
    </location>
</feature>
<evidence type="ECO:0000256" key="3">
    <source>
        <dbReference type="ARBA" id="ARBA00022553"/>
    </source>
</evidence>
<feature type="domain" description="Putative sensor" evidence="12">
    <location>
        <begin position="22"/>
        <end position="226"/>
    </location>
</feature>
<evidence type="ECO:0000256" key="6">
    <source>
        <dbReference type="ARBA" id="ARBA00022777"/>
    </source>
</evidence>
<dbReference type="Proteomes" id="UP001501116">
    <property type="component" value="Unassembled WGS sequence"/>
</dbReference>
<evidence type="ECO:0000256" key="8">
    <source>
        <dbReference type="ARBA" id="ARBA00023012"/>
    </source>
</evidence>